<organism evidence="1">
    <name type="scientific">Faunusvirus sp</name>
    <dbReference type="NCBI Taxonomy" id="2487766"/>
    <lineage>
        <taxon>Viruses</taxon>
        <taxon>Varidnaviria</taxon>
        <taxon>Bamfordvirae</taxon>
        <taxon>Nucleocytoviricota</taxon>
        <taxon>Megaviricetes</taxon>
        <taxon>Imitervirales</taxon>
        <taxon>Mimiviridae</taxon>
    </lineage>
</organism>
<proteinExistence type="predicted"/>
<dbReference type="EMBL" id="MK072192">
    <property type="protein sequence ID" value="AYV79837.1"/>
    <property type="molecule type" value="Genomic_DNA"/>
</dbReference>
<name>A0A3G4ZY38_9VIRU</name>
<gene>
    <name evidence="1" type="ORF">Faunusvirus61_4</name>
</gene>
<accession>A0A3G4ZY38</accession>
<reference evidence="1" key="1">
    <citation type="submission" date="2018-10" db="EMBL/GenBank/DDBJ databases">
        <title>Hidden diversity of soil giant viruses.</title>
        <authorList>
            <person name="Schulz F."/>
            <person name="Alteio L."/>
            <person name="Goudeau D."/>
            <person name="Ryan E.M."/>
            <person name="Malmstrom R.R."/>
            <person name="Blanchard J."/>
            <person name="Woyke T."/>
        </authorList>
    </citation>
    <scope>NUCLEOTIDE SEQUENCE</scope>
    <source>
        <strain evidence="1">FNV1</strain>
    </source>
</reference>
<evidence type="ECO:0000313" key="1">
    <source>
        <dbReference type="EMBL" id="AYV79837.1"/>
    </source>
</evidence>
<protein>
    <submittedName>
        <fullName evidence="1">Uncharacterized protein</fullName>
    </submittedName>
</protein>
<sequence length="183" mass="20538">MSDVIIISEEYNQKINDNSYKGIFDIYDSPAGPTTETYDAITDDRIDITDLEVEIKDGDSIDAVVKLGQTGGSTKSSKPVKCGQTQSSLPLYPHAVIKLQNTTRKIKKKYPYLDMSESMQIASKHLQDKAKTVADTPTVNKEFEIDLIAGKILKTYYDKLKRVNPSMEKYDIIDTIVDHILQA</sequence>